<proteinExistence type="predicted"/>
<comment type="caution">
    <text evidence="2">The sequence shown here is derived from an EMBL/GenBank/DDBJ whole genome shotgun (WGS) entry which is preliminary data.</text>
</comment>
<reference evidence="2" key="1">
    <citation type="submission" date="2022-09" db="EMBL/GenBank/DDBJ databases">
        <title>Fusarium specimens isolated from Avocado Roots.</title>
        <authorList>
            <person name="Stajich J."/>
            <person name="Roper C."/>
            <person name="Heimlech-Rivalta G."/>
        </authorList>
    </citation>
    <scope>NUCLEOTIDE SEQUENCE</scope>
    <source>
        <strain evidence="2">CF00136</strain>
    </source>
</reference>
<evidence type="ECO:0000313" key="3">
    <source>
        <dbReference type="Proteomes" id="UP001152049"/>
    </source>
</evidence>
<gene>
    <name evidence="2" type="ORF">NW762_001588</name>
</gene>
<keyword evidence="3" id="KW-1185">Reference proteome</keyword>
<sequence>MSADYQMALHAVDADVLTQYISDMLDNTDFVPEIDPTDIDIEDYIYPSYDLASAQPLGSPSEVFETDASVGPESTMEVASPSAKTPGSTSWSEDAFQQLDDLIKPDDDAMEDFQQGSASTALTPAAQTLRVASVEPRQVEVSHQPPPYQPVFQPVPHQPAPGQFGILQQEPIHPAVVQPQSQIPLPVSLPVVEGVRSDAERNPKKYHPKGQPIAQNGGQQWVISKLKDTTFEYKGYIDSEKKAEAIRDTFDSLSRPHGAHFTHPGNDATFPSPGAAYRDAIRQIFEAICDWSSPREWRAKMGQKRVKEWMAEVTYHRTILGLTTDPSKVCDDDITPPPHRMPPLEEQWKNVVHHRMSNIEIELLSAQILHQAMLAQQGKNYIPLWSNNEAQWEEFATFGER</sequence>
<organism evidence="2 3">
    <name type="scientific">Fusarium torreyae</name>
    <dbReference type="NCBI Taxonomy" id="1237075"/>
    <lineage>
        <taxon>Eukaryota</taxon>
        <taxon>Fungi</taxon>
        <taxon>Dikarya</taxon>
        <taxon>Ascomycota</taxon>
        <taxon>Pezizomycotina</taxon>
        <taxon>Sordariomycetes</taxon>
        <taxon>Hypocreomycetidae</taxon>
        <taxon>Hypocreales</taxon>
        <taxon>Nectriaceae</taxon>
        <taxon>Fusarium</taxon>
    </lineage>
</organism>
<dbReference type="Proteomes" id="UP001152049">
    <property type="component" value="Unassembled WGS sequence"/>
</dbReference>
<evidence type="ECO:0000313" key="2">
    <source>
        <dbReference type="EMBL" id="KAJ4269917.1"/>
    </source>
</evidence>
<name>A0A9W8VLP4_9HYPO</name>
<feature type="region of interest" description="Disordered" evidence="1">
    <location>
        <begin position="59"/>
        <end position="91"/>
    </location>
</feature>
<feature type="compositionally biased region" description="Polar residues" evidence="1">
    <location>
        <begin position="82"/>
        <end position="91"/>
    </location>
</feature>
<dbReference type="OrthoDB" id="4814848at2759"/>
<dbReference type="AlphaFoldDB" id="A0A9W8VLP4"/>
<dbReference type="EMBL" id="JAOQAZ010000002">
    <property type="protein sequence ID" value="KAJ4269917.1"/>
    <property type="molecule type" value="Genomic_DNA"/>
</dbReference>
<evidence type="ECO:0000256" key="1">
    <source>
        <dbReference type="SAM" id="MobiDB-lite"/>
    </source>
</evidence>
<accession>A0A9W8VLP4</accession>
<protein>
    <submittedName>
        <fullName evidence="2">Uncharacterized protein</fullName>
    </submittedName>
</protein>